<gene>
    <name evidence="1" type="ORF">Aam_017_005</name>
</gene>
<dbReference type="CDD" id="cd07525">
    <property type="entry name" value="HAD_like"/>
    <property type="match status" value="1"/>
</dbReference>
<name>A0A0D6PBF1_9PROT</name>
<organism evidence="1 2">
    <name type="scientific">Acidocella aminolytica 101 = DSM 11237</name>
    <dbReference type="NCBI Taxonomy" id="1120923"/>
    <lineage>
        <taxon>Bacteria</taxon>
        <taxon>Pseudomonadati</taxon>
        <taxon>Pseudomonadota</taxon>
        <taxon>Alphaproteobacteria</taxon>
        <taxon>Acetobacterales</taxon>
        <taxon>Acidocellaceae</taxon>
        <taxon>Acidocella</taxon>
    </lineage>
</organism>
<dbReference type="InterPro" id="IPR006357">
    <property type="entry name" value="HAD-SF_hydro_IIA"/>
</dbReference>
<dbReference type="OrthoDB" id="9791073at2"/>
<dbReference type="GO" id="GO:0005737">
    <property type="term" value="C:cytoplasm"/>
    <property type="evidence" value="ECO:0007669"/>
    <property type="project" value="TreeGrafter"/>
</dbReference>
<evidence type="ECO:0000313" key="1">
    <source>
        <dbReference type="EMBL" id="GAN79100.1"/>
    </source>
</evidence>
<dbReference type="Gene3D" id="3.40.50.1000">
    <property type="entry name" value="HAD superfamily/HAD-like"/>
    <property type="match status" value="2"/>
</dbReference>
<evidence type="ECO:0000313" key="2">
    <source>
        <dbReference type="Proteomes" id="UP000032668"/>
    </source>
</evidence>
<dbReference type="InterPro" id="IPR036412">
    <property type="entry name" value="HAD-like_sf"/>
</dbReference>
<dbReference type="RefSeq" id="WP_048877569.1">
    <property type="nucleotide sequence ID" value="NZ_BANC01000017.1"/>
</dbReference>
<keyword evidence="2" id="KW-1185">Reference proteome</keyword>
<proteinExistence type="predicted"/>
<comment type="caution">
    <text evidence="1">The sequence shown here is derived from an EMBL/GenBank/DDBJ whole genome shotgun (WGS) entry which is preliminary data.</text>
</comment>
<dbReference type="SUPFAM" id="SSF56784">
    <property type="entry name" value="HAD-like"/>
    <property type="match status" value="1"/>
</dbReference>
<dbReference type="EMBL" id="BANC01000017">
    <property type="protein sequence ID" value="GAN79100.1"/>
    <property type="molecule type" value="Genomic_DNA"/>
</dbReference>
<dbReference type="Pfam" id="PF13242">
    <property type="entry name" value="Hydrolase_like"/>
    <property type="match status" value="1"/>
</dbReference>
<dbReference type="Pfam" id="PF13344">
    <property type="entry name" value="Hydrolase_6"/>
    <property type="match status" value="1"/>
</dbReference>
<sequence length="275" mass="29236">MSGFGALAQNYDGFIVDLWGVVHDGFAPYPGVLDCLKRLKEAGKRVVFLSNAPRRSAGITQFLASMGVTPHLHDGVMSSGEAVYLGLKNRTEEFATLGKRLYHLGPPRDRDVFDTLDYEEAADPAVADFVLNTGPDDNLGPHNADLYRPALDACLKARLPMICANPDLEVMKGGDRIICAGYLAQLYEGDGGTVIQRGKPDAAIYKPTLALLGTSAARTMAVGDSLRTDITGAKAAGIDSCWVLSGIHALHPEQAPAEAEASGLNPTAILPGFAW</sequence>
<dbReference type="GO" id="GO:0016791">
    <property type="term" value="F:phosphatase activity"/>
    <property type="evidence" value="ECO:0007669"/>
    <property type="project" value="TreeGrafter"/>
</dbReference>
<dbReference type="PANTHER" id="PTHR19288:SF90">
    <property type="entry name" value="OS08G0542600 PROTEIN"/>
    <property type="match status" value="1"/>
</dbReference>
<protein>
    <submittedName>
        <fullName evidence="1">Hydrolase IIA</fullName>
    </submittedName>
</protein>
<dbReference type="NCBIfam" id="TIGR01459">
    <property type="entry name" value="HAD-SF-IIA-hyp4"/>
    <property type="match status" value="1"/>
</dbReference>
<dbReference type="InterPro" id="IPR006356">
    <property type="entry name" value="HAD-SF_hydro_IIA_hyp3"/>
</dbReference>
<dbReference type="InterPro" id="IPR023214">
    <property type="entry name" value="HAD_sf"/>
</dbReference>
<dbReference type="Proteomes" id="UP000032668">
    <property type="component" value="Unassembled WGS sequence"/>
</dbReference>
<dbReference type="AlphaFoldDB" id="A0A0D6PBF1"/>
<dbReference type="PANTHER" id="PTHR19288">
    <property type="entry name" value="4-NITROPHENYLPHOSPHATASE-RELATED"/>
    <property type="match status" value="1"/>
</dbReference>
<accession>A0A0D6PBF1</accession>
<dbReference type="STRING" id="1120923.SAMN02746095_00933"/>
<reference evidence="1 2" key="1">
    <citation type="submission" date="2012-11" db="EMBL/GenBank/DDBJ databases">
        <title>Whole genome sequence of Acidocella aminolytica 101 = DSM 11237.</title>
        <authorList>
            <person name="Azuma Y."/>
            <person name="Higashiura N."/>
            <person name="Hirakawa H."/>
            <person name="Matsushita K."/>
        </authorList>
    </citation>
    <scope>NUCLEOTIDE SEQUENCE [LARGE SCALE GENOMIC DNA]</scope>
    <source>
        <strain evidence="2">101 / DSM 11237</strain>
    </source>
</reference>
<keyword evidence="1" id="KW-0378">Hydrolase</keyword>
<dbReference type="NCBIfam" id="TIGR01460">
    <property type="entry name" value="HAD-SF-IIA"/>
    <property type="match status" value="1"/>
</dbReference>